<dbReference type="AlphaFoldDB" id="A0A7C4LP84"/>
<dbReference type="Gene3D" id="1.20.80.30">
    <property type="match status" value="1"/>
</dbReference>
<dbReference type="Pfam" id="PF01326">
    <property type="entry name" value="PPDK_N"/>
    <property type="match status" value="2"/>
</dbReference>
<dbReference type="PANTHER" id="PTHR22931">
    <property type="entry name" value="PHOSPHOENOLPYRUVATE DIKINASE-RELATED"/>
    <property type="match status" value="1"/>
</dbReference>
<evidence type="ECO:0008006" key="5">
    <source>
        <dbReference type="Google" id="ProtNLM"/>
    </source>
</evidence>
<dbReference type="InterPro" id="IPR010121">
    <property type="entry name" value="Pyruvate_phosphate_dikinase"/>
</dbReference>
<comment type="caution">
    <text evidence="4">The sequence shown here is derived from an EMBL/GenBank/DDBJ whole genome shotgun (WGS) entry which is preliminary data.</text>
</comment>
<protein>
    <recommendedName>
        <fullName evidence="5">PEP-utilising enzyme mobile domain-containing protein</fullName>
    </recommendedName>
</protein>
<feature type="domain" description="Pyruvate phosphate dikinase AMP/ATP-binding" evidence="3">
    <location>
        <begin position="21"/>
        <end position="78"/>
    </location>
</feature>
<dbReference type="Pfam" id="PF00391">
    <property type="entry name" value="PEP-utilizers"/>
    <property type="match status" value="1"/>
</dbReference>
<evidence type="ECO:0000313" key="4">
    <source>
        <dbReference type="EMBL" id="HGT40539.1"/>
    </source>
</evidence>
<dbReference type="Gene3D" id="3.50.30.10">
    <property type="entry name" value="Phosphohistidine domain"/>
    <property type="match status" value="1"/>
</dbReference>
<organism evidence="4">
    <name type="scientific">Schlesneria paludicola</name>
    <dbReference type="NCBI Taxonomy" id="360056"/>
    <lineage>
        <taxon>Bacteria</taxon>
        <taxon>Pseudomonadati</taxon>
        <taxon>Planctomycetota</taxon>
        <taxon>Planctomycetia</taxon>
        <taxon>Planctomycetales</taxon>
        <taxon>Planctomycetaceae</taxon>
        <taxon>Schlesneria</taxon>
    </lineage>
</organism>
<dbReference type="InterPro" id="IPR002192">
    <property type="entry name" value="PPDK_AMP/ATP-bd"/>
</dbReference>
<dbReference type="GO" id="GO:0050242">
    <property type="term" value="F:pyruvate, phosphate dikinase activity"/>
    <property type="evidence" value="ECO:0007669"/>
    <property type="project" value="InterPro"/>
</dbReference>
<reference evidence="4" key="1">
    <citation type="journal article" date="2020" name="mSystems">
        <title>Genome- and Community-Level Interaction Insights into Carbon Utilization and Element Cycling Functions of Hydrothermarchaeota in Hydrothermal Sediment.</title>
        <authorList>
            <person name="Zhou Z."/>
            <person name="Liu Y."/>
            <person name="Xu W."/>
            <person name="Pan J."/>
            <person name="Luo Z.H."/>
            <person name="Li M."/>
        </authorList>
    </citation>
    <scope>NUCLEOTIDE SEQUENCE [LARGE SCALE GENOMIC DNA]</scope>
    <source>
        <strain evidence="4">SpSt-508</strain>
    </source>
</reference>
<feature type="region of interest" description="Disordered" evidence="1">
    <location>
        <begin position="744"/>
        <end position="764"/>
    </location>
</feature>
<dbReference type="PANTHER" id="PTHR22931:SF9">
    <property type="entry name" value="PYRUVATE, PHOSPHATE DIKINASE 1, CHLOROPLASTIC"/>
    <property type="match status" value="1"/>
</dbReference>
<gene>
    <name evidence="4" type="ORF">ENS64_14940</name>
</gene>
<dbReference type="InterPro" id="IPR013815">
    <property type="entry name" value="ATP_grasp_subdomain_1"/>
</dbReference>
<feature type="domain" description="PEP-utilising enzyme mobile" evidence="2">
    <location>
        <begin position="803"/>
        <end position="872"/>
    </location>
</feature>
<evidence type="ECO:0000259" key="3">
    <source>
        <dbReference type="Pfam" id="PF01326"/>
    </source>
</evidence>
<name>A0A7C4LP84_9PLAN</name>
<dbReference type="GO" id="GO:0005524">
    <property type="term" value="F:ATP binding"/>
    <property type="evidence" value="ECO:0007669"/>
    <property type="project" value="InterPro"/>
</dbReference>
<dbReference type="InterPro" id="IPR036637">
    <property type="entry name" value="Phosphohistidine_dom_sf"/>
</dbReference>
<dbReference type="GO" id="GO:0016301">
    <property type="term" value="F:kinase activity"/>
    <property type="evidence" value="ECO:0007669"/>
    <property type="project" value="InterPro"/>
</dbReference>
<dbReference type="SUPFAM" id="SSF56059">
    <property type="entry name" value="Glutathione synthetase ATP-binding domain-like"/>
    <property type="match status" value="1"/>
</dbReference>
<dbReference type="SUPFAM" id="SSF52009">
    <property type="entry name" value="Phosphohistidine domain"/>
    <property type="match status" value="1"/>
</dbReference>
<dbReference type="EMBL" id="DSVQ01000018">
    <property type="protein sequence ID" value="HGT40539.1"/>
    <property type="molecule type" value="Genomic_DNA"/>
</dbReference>
<dbReference type="InterPro" id="IPR008279">
    <property type="entry name" value="PEP-util_enz_mobile_dom"/>
</dbReference>
<dbReference type="Gene3D" id="3.30.1490.20">
    <property type="entry name" value="ATP-grasp fold, A domain"/>
    <property type="match status" value="1"/>
</dbReference>
<evidence type="ECO:0000259" key="2">
    <source>
        <dbReference type="Pfam" id="PF00391"/>
    </source>
</evidence>
<evidence type="ECO:0000256" key="1">
    <source>
        <dbReference type="SAM" id="MobiDB-lite"/>
    </source>
</evidence>
<dbReference type="Gene3D" id="3.30.470.20">
    <property type="entry name" value="ATP-grasp fold, B domain"/>
    <property type="match status" value="1"/>
</dbReference>
<accession>A0A7C4LP84</accession>
<feature type="domain" description="Pyruvate phosphate dikinase AMP/ATP-binding" evidence="3">
    <location>
        <begin position="207"/>
        <end position="325"/>
    </location>
</feature>
<sequence length="885" mass="97544">MPQWLHYLSDPWPLADTDLERLLGGKGASLRLLHRLGLPVPPGFTITTAAVLEFLTEGRWPDGLSSEVDWAMERLQQDAAAWSNDSSRPLIVAVRSGARQSYPGLLRTIPYCGWTSHRASGLASAQGWDEFAQFLAALLDVPISTPQGDGRTLCGELLRQAEARLGQSIADTPPFWLWAALAAVAQSSLRIPEGTGMTPGSRSAPCTAVTVQWMVPTAVAGVLFSRDPLRSDVAEMVVEAVSGTGARLMSGDATPWTCRFPRDELHPIRCFRDEQPGAPPGLAAEQLQSLRSAALLLERQGDGRGVDVEWGLFRGRLVYFQVRPLPKPVRVRKSLLEDSERERLRSLGQRGHRCWVRLEWATSLPHPTPLSWTCWQQFFSPRGGLGTAYRLLGFAPRHFRDDVGLSQLLAGRMYVDADRYPQMLCGSYPLRYSAEQLLASGPEVLHEPPTEFDPARLDPWFLLKLPHLVWVMLRSALTLHRLKHTVAEEFVLKTLPEYRAACARWTQLDFTRLAWSELLHMAERCRAWLCDDWAPRLLLPGWVGAYAWQRVDAELASALGTDAAASARMRLLQQLSLSPLHRQSAQRASAPLLDCADRFEGELELAAPARSTAEEVFTEGTVDASPWFPQSRAALEDLLRDVSPRVRGELARELATAERCLRLREISKECLLRGVDVLRRIVSEIGARKRCGDDVYFHSWSELLQRVERPTSLELARRREEWAYWRQRVVPSVLFADAPDPFGVDSRSSSATDRHSRLAGDAGDASGARVAGFVEEFRGHSLSAGVAEGPAWLAEVSPDERPPQGAVVVAQAIDAATVLGWSTAAAFVVESGGVLSHAAVTARALEKPMVRLPRALTVVPHGRLTTVNGNSGTVTVRSPAGGGSQ</sequence>
<proteinExistence type="predicted"/>